<keyword evidence="1" id="KW-0732">Signal</keyword>
<sequence>MLKKILVAVALSASTLAPTALPAAAQQIIIDENGVRIRPDDPRYDMYRRGIDRDDARRIARREGMRRVVDVDRRGRTFVVRGEDRRDRPMRVTIDARSGRVLDVDIARGRRF</sequence>
<feature type="chain" id="PRO_5030725410" description="PepSY domain-containing protein" evidence="1">
    <location>
        <begin position="20"/>
        <end position="112"/>
    </location>
</feature>
<dbReference type="RefSeq" id="WP_183853559.1">
    <property type="nucleotide sequence ID" value="NZ_JACHOO010000002.1"/>
</dbReference>
<evidence type="ECO:0000313" key="3">
    <source>
        <dbReference type="Proteomes" id="UP000523821"/>
    </source>
</evidence>
<gene>
    <name evidence="2" type="ORF">GGQ63_001209</name>
</gene>
<comment type="caution">
    <text evidence="2">The sequence shown here is derived from an EMBL/GenBank/DDBJ whole genome shotgun (WGS) entry which is preliminary data.</text>
</comment>
<proteinExistence type="predicted"/>
<evidence type="ECO:0000256" key="1">
    <source>
        <dbReference type="SAM" id="SignalP"/>
    </source>
</evidence>
<dbReference type="EMBL" id="JACHOO010000002">
    <property type="protein sequence ID" value="MBB5752157.1"/>
    <property type="molecule type" value="Genomic_DNA"/>
</dbReference>
<evidence type="ECO:0000313" key="2">
    <source>
        <dbReference type="EMBL" id="MBB5752157.1"/>
    </source>
</evidence>
<protein>
    <recommendedName>
        <fullName evidence="4">PepSY domain-containing protein</fullName>
    </recommendedName>
</protein>
<reference evidence="2 3" key="1">
    <citation type="submission" date="2020-08" db="EMBL/GenBank/DDBJ databases">
        <title>Genomic Encyclopedia of Type Strains, Phase IV (KMG-IV): sequencing the most valuable type-strain genomes for metagenomic binning, comparative biology and taxonomic classification.</title>
        <authorList>
            <person name="Goeker M."/>
        </authorList>
    </citation>
    <scope>NUCLEOTIDE SEQUENCE [LARGE SCALE GENOMIC DNA]</scope>
    <source>
        <strain evidence="2 3">DSM 16268</strain>
    </source>
</reference>
<organism evidence="2 3">
    <name type="scientific">Prosthecomicrobium pneumaticum</name>
    <dbReference type="NCBI Taxonomy" id="81895"/>
    <lineage>
        <taxon>Bacteria</taxon>
        <taxon>Pseudomonadati</taxon>
        <taxon>Pseudomonadota</taxon>
        <taxon>Alphaproteobacteria</taxon>
        <taxon>Hyphomicrobiales</taxon>
        <taxon>Kaistiaceae</taxon>
        <taxon>Prosthecomicrobium</taxon>
    </lineage>
</organism>
<feature type="signal peptide" evidence="1">
    <location>
        <begin position="1"/>
        <end position="19"/>
    </location>
</feature>
<evidence type="ECO:0008006" key="4">
    <source>
        <dbReference type="Google" id="ProtNLM"/>
    </source>
</evidence>
<dbReference type="AlphaFoldDB" id="A0A7W9FJW6"/>
<name>A0A7W9FJW6_9HYPH</name>
<accession>A0A7W9FJW6</accession>
<keyword evidence="3" id="KW-1185">Reference proteome</keyword>
<dbReference type="Proteomes" id="UP000523821">
    <property type="component" value="Unassembled WGS sequence"/>
</dbReference>